<dbReference type="OrthoDB" id="9809023at2"/>
<dbReference type="AlphaFoldDB" id="A0A4P6JVK6"/>
<dbReference type="PANTHER" id="PTHR36441:SF1">
    <property type="entry name" value="DUF503 DOMAIN-CONTAINING PROTEIN"/>
    <property type="match status" value="1"/>
</dbReference>
<dbReference type="RefSeq" id="WP_129890456.1">
    <property type="nucleotide sequence ID" value="NZ_CP035758.1"/>
</dbReference>
<accession>A0A4P6JVK6</accession>
<dbReference type="PANTHER" id="PTHR36441">
    <property type="entry name" value="HYPOTHETICAL CYTOSOLIC PROTEIN"/>
    <property type="match status" value="1"/>
</dbReference>
<dbReference type="InterPro" id="IPR007546">
    <property type="entry name" value="DUF503"/>
</dbReference>
<name>A0A4P6JVK6_KTERU</name>
<dbReference type="Proteomes" id="UP000290365">
    <property type="component" value="Chromosome"/>
</dbReference>
<dbReference type="KEGG" id="kbs:EPA93_26810"/>
<dbReference type="Gene3D" id="3.30.70.1120">
    <property type="entry name" value="TT1725-like"/>
    <property type="match status" value="1"/>
</dbReference>
<dbReference type="SUPFAM" id="SSF103007">
    <property type="entry name" value="Hypothetical protein TT1725"/>
    <property type="match status" value="1"/>
</dbReference>
<protein>
    <submittedName>
        <fullName evidence="1">DUF503 domain-containing protein</fullName>
    </submittedName>
</protein>
<keyword evidence="2" id="KW-1185">Reference proteome</keyword>
<dbReference type="InterPro" id="IPR036746">
    <property type="entry name" value="TT1725-like_sf"/>
</dbReference>
<evidence type="ECO:0000313" key="1">
    <source>
        <dbReference type="EMBL" id="QBD79403.1"/>
    </source>
</evidence>
<gene>
    <name evidence="1" type="ORF">EPA93_26810</name>
</gene>
<proteinExistence type="predicted"/>
<evidence type="ECO:0000313" key="2">
    <source>
        <dbReference type="Proteomes" id="UP000290365"/>
    </source>
</evidence>
<dbReference type="EMBL" id="CP035758">
    <property type="protein sequence ID" value="QBD79403.1"/>
    <property type="molecule type" value="Genomic_DNA"/>
</dbReference>
<reference evidence="1 2" key="1">
    <citation type="submission" date="2019-01" db="EMBL/GenBank/DDBJ databases">
        <title>Ktedonosporobacter rubrisoli SCAWS-G2.</title>
        <authorList>
            <person name="Huang Y."/>
            <person name="Yan B."/>
        </authorList>
    </citation>
    <scope>NUCLEOTIDE SEQUENCE [LARGE SCALE GENOMIC DNA]</scope>
    <source>
        <strain evidence="1 2">SCAWS-G2</strain>
    </source>
</reference>
<organism evidence="1 2">
    <name type="scientific">Ktedonosporobacter rubrisoli</name>
    <dbReference type="NCBI Taxonomy" id="2509675"/>
    <lineage>
        <taxon>Bacteria</taxon>
        <taxon>Bacillati</taxon>
        <taxon>Chloroflexota</taxon>
        <taxon>Ktedonobacteria</taxon>
        <taxon>Ktedonobacterales</taxon>
        <taxon>Ktedonosporobacteraceae</taxon>
        <taxon>Ktedonosporobacter</taxon>
    </lineage>
</organism>
<sequence length="96" mass="10975">MIIGACEITLHLPECHSLKEKRQIVKSVMARVRNQFEIAVAEVGENDRWQIAKLGFCCVSNSSQHSAEVLEHVQRYIEATRPDLQISDVEVEVINW</sequence>
<dbReference type="Pfam" id="PF04456">
    <property type="entry name" value="DUF503"/>
    <property type="match status" value="1"/>
</dbReference>